<dbReference type="GO" id="GO:0005634">
    <property type="term" value="C:nucleus"/>
    <property type="evidence" value="ECO:0007669"/>
    <property type="project" value="TreeGrafter"/>
</dbReference>
<dbReference type="EMBL" id="JAODUO010000230">
    <property type="protein sequence ID" value="KAK2185551.1"/>
    <property type="molecule type" value="Genomic_DNA"/>
</dbReference>
<feature type="compositionally biased region" description="Basic and acidic residues" evidence="1">
    <location>
        <begin position="161"/>
        <end position="181"/>
    </location>
</feature>
<feature type="compositionally biased region" description="Basic and acidic residues" evidence="1">
    <location>
        <begin position="77"/>
        <end position="91"/>
    </location>
</feature>
<feature type="region of interest" description="Disordered" evidence="1">
    <location>
        <begin position="63"/>
        <end position="101"/>
    </location>
</feature>
<feature type="compositionally biased region" description="Basic residues" evidence="1">
    <location>
        <begin position="67"/>
        <end position="76"/>
    </location>
</feature>
<protein>
    <recommendedName>
        <fullName evidence="4">Coiled-coil domain-containing protein 137</fullName>
    </recommendedName>
</protein>
<evidence type="ECO:0000313" key="3">
    <source>
        <dbReference type="Proteomes" id="UP001209878"/>
    </source>
</evidence>
<proteinExistence type="predicted"/>
<dbReference type="PANTHER" id="PTHR21838:SF2">
    <property type="entry name" value="COILED-COIL DOMAIN-CONTAINING PROTEIN 137"/>
    <property type="match status" value="1"/>
</dbReference>
<accession>A0AAD9NZV8</accession>
<dbReference type="InterPro" id="IPR026680">
    <property type="entry name" value="CCDC137"/>
</dbReference>
<feature type="compositionally biased region" description="Basic residues" evidence="1">
    <location>
        <begin position="148"/>
        <end position="160"/>
    </location>
</feature>
<gene>
    <name evidence="2" type="ORF">NP493_228g00018</name>
</gene>
<evidence type="ECO:0000313" key="2">
    <source>
        <dbReference type="EMBL" id="KAK2185551.1"/>
    </source>
</evidence>
<comment type="caution">
    <text evidence="2">The sequence shown here is derived from an EMBL/GenBank/DDBJ whole genome shotgun (WGS) entry which is preliminary data.</text>
</comment>
<keyword evidence="3" id="KW-1185">Reference proteome</keyword>
<dbReference type="Proteomes" id="UP001209878">
    <property type="component" value="Unassembled WGS sequence"/>
</dbReference>
<organism evidence="2 3">
    <name type="scientific">Ridgeia piscesae</name>
    <name type="common">Tubeworm</name>
    <dbReference type="NCBI Taxonomy" id="27915"/>
    <lineage>
        <taxon>Eukaryota</taxon>
        <taxon>Metazoa</taxon>
        <taxon>Spiralia</taxon>
        <taxon>Lophotrochozoa</taxon>
        <taxon>Annelida</taxon>
        <taxon>Polychaeta</taxon>
        <taxon>Sedentaria</taxon>
        <taxon>Canalipalpata</taxon>
        <taxon>Sabellida</taxon>
        <taxon>Siboglinidae</taxon>
        <taxon>Ridgeia</taxon>
    </lineage>
</organism>
<feature type="region of interest" description="Disordered" evidence="1">
    <location>
        <begin position="1"/>
        <end position="21"/>
    </location>
</feature>
<evidence type="ECO:0000256" key="1">
    <source>
        <dbReference type="SAM" id="MobiDB-lite"/>
    </source>
</evidence>
<evidence type="ECO:0008006" key="4">
    <source>
        <dbReference type="Google" id="ProtNLM"/>
    </source>
</evidence>
<reference evidence="2" key="1">
    <citation type="journal article" date="2023" name="Mol. Biol. Evol.">
        <title>Third-Generation Sequencing Reveals the Adaptive Role of the Epigenome in Three Deep-Sea Polychaetes.</title>
        <authorList>
            <person name="Perez M."/>
            <person name="Aroh O."/>
            <person name="Sun Y."/>
            <person name="Lan Y."/>
            <person name="Juniper S.K."/>
            <person name="Young C.R."/>
            <person name="Angers B."/>
            <person name="Qian P.Y."/>
        </authorList>
    </citation>
    <scope>NUCLEOTIDE SEQUENCE</scope>
    <source>
        <strain evidence="2">R07B-5</strain>
    </source>
</reference>
<feature type="region of interest" description="Disordered" evidence="1">
    <location>
        <begin position="148"/>
        <end position="181"/>
    </location>
</feature>
<dbReference type="AlphaFoldDB" id="A0AAD9NZV8"/>
<name>A0AAD9NZV8_RIDPI</name>
<sequence>MGKLAKPQRSKKHKKLKAIDPFYHGDRKQFIDRNSDKVNSRPLKEDWQDMPSTVKEIMRLKEDAKTMPRRRKRKKNKAELTPRPVVKERGMTRPLKPVPEFKQGLRESEAHFMNRIEREAGALLNKVKLEEKFKVDLDIGADGEVKVKKRRLSKKKKERQKMKDVKKKEQKLQQRDKNKTGFEKLHDDVAFGEVASEPPVITAMPRKASAITKNRPGVKSLLLKSIIQENQLHNPSVNMHRKIGETTKRRHLSMARQKTLDTERERVIELYRTMKAKKLQALGNI</sequence>
<dbReference type="PANTHER" id="PTHR21838">
    <property type="entry name" value="COILED-COIL DOMAIN-CONTAINING PROTEIN 137"/>
    <property type="match status" value="1"/>
</dbReference>
<feature type="compositionally biased region" description="Basic residues" evidence="1">
    <location>
        <begin position="1"/>
        <end position="16"/>
    </location>
</feature>